<accession>A0A9P9IPW3</accession>
<organism evidence="1 2">
    <name type="scientific">Dendryphion nanum</name>
    <dbReference type="NCBI Taxonomy" id="256645"/>
    <lineage>
        <taxon>Eukaryota</taxon>
        <taxon>Fungi</taxon>
        <taxon>Dikarya</taxon>
        <taxon>Ascomycota</taxon>
        <taxon>Pezizomycotina</taxon>
        <taxon>Dothideomycetes</taxon>
        <taxon>Pleosporomycetidae</taxon>
        <taxon>Pleosporales</taxon>
        <taxon>Torulaceae</taxon>
        <taxon>Dendryphion</taxon>
    </lineage>
</organism>
<dbReference type="Proteomes" id="UP000700596">
    <property type="component" value="Unassembled WGS sequence"/>
</dbReference>
<proteinExistence type="predicted"/>
<gene>
    <name evidence="1" type="ORF">B0J11DRAFT_603388</name>
</gene>
<keyword evidence="2" id="KW-1185">Reference proteome</keyword>
<evidence type="ECO:0000313" key="2">
    <source>
        <dbReference type="Proteomes" id="UP000700596"/>
    </source>
</evidence>
<dbReference type="AlphaFoldDB" id="A0A9P9IPW3"/>
<dbReference type="EMBL" id="JAGMWT010000005">
    <property type="protein sequence ID" value="KAH7128206.1"/>
    <property type="molecule type" value="Genomic_DNA"/>
</dbReference>
<sequence length="599" mass="68037">MVPPPQDSTPKEKNVRNSKSWKRRFATKFLSLLGSRRRKKIANGIADEIVENDHIIRSVNYEQIDSGRNSPAGHTQGLADLFAEIAATETTEPVTSDFSPDYLYTVVPAEEMLQPYFRQHLRHAVELESAPKSLSVHDYLREMLKHFSLLHDGARTLGPFVLLEAELIDAFARAKALHDAYPMESWSVVAVSVKHLRMNAMKSLMVSYNHLLNALNLPQREEWKTKTLAWGYFPIDFVDLSWSWNQIVGGDIGRIWFPALRAPHEDNSPVSVRHIWRENPGLFENKNLSVAEMMRHFEEKFIFIENGAREITRTMIHWSRNEQIPAPVRTISQYIDGGDFEQAIQIATNQRRYSPTISEIMRVWIEKRIGGMQNLENSQSEAGTVPSSAREREGVETNFSVRNPPRLTLTRTWDPQDFLQQELEVGASTFQDVSRLPIAREFASRPTVFPLSKTLAGGRCAADTGRISPAPIAARPRSRLLSVRYEEDEETSPRKDSKAWSSIHSGVEDLDDGIEKIVNQADAIFKPRMPGAWPESISESSVVMTESRSSSRYVEMHRHQQLEDQKRDTATYLCSQGFPGVGAATENGPREPTFLIRDV</sequence>
<protein>
    <submittedName>
        <fullName evidence="1">Uncharacterized protein</fullName>
    </submittedName>
</protein>
<evidence type="ECO:0000313" key="1">
    <source>
        <dbReference type="EMBL" id="KAH7128206.1"/>
    </source>
</evidence>
<reference evidence="1" key="1">
    <citation type="journal article" date="2021" name="Nat. Commun.">
        <title>Genetic determinants of endophytism in the Arabidopsis root mycobiome.</title>
        <authorList>
            <person name="Mesny F."/>
            <person name="Miyauchi S."/>
            <person name="Thiergart T."/>
            <person name="Pickel B."/>
            <person name="Atanasova L."/>
            <person name="Karlsson M."/>
            <person name="Huettel B."/>
            <person name="Barry K.W."/>
            <person name="Haridas S."/>
            <person name="Chen C."/>
            <person name="Bauer D."/>
            <person name="Andreopoulos W."/>
            <person name="Pangilinan J."/>
            <person name="LaButti K."/>
            <person name="Riley R."/>
            <person name="Lipzen A."/>
            <person name="Clum A."/>
            <person name="Drula E."/>
            <person name="Henrissat B."/>
            <person name="Kohler A."/>
            <person name="Grigoriev I.V."/>
            <person name="Martin F.M."/>
            <person name="Hacquard S."/>
        </authorList>
    </citation>
    <scope>NUCLEOTIDE SEQUENCE</scope>
    <source>
        <strain evidence="1">MPI-CAGE-CH-0243</strain>
    </source>
</reference>
<name>A0A9P9IPW3_9PLEO</name>
<comment type="caution">
    <text evidence="1">The sequence shown here is derived from an EMBL/GenBank/DDBJ whole genome shotgun (WGS) entry which is preliminary data.</text>
</comment>